<dbReference type="OrthoDB" id="9806170at2"/>
<dbReference type="AlphaFoldDB" id="A0A5K7Z8F1"/>
<dbReference type="Proteomes" id="UP000427769">
    <property type="component" value="Chromosome"/>
</dbReference>
<feature type="site" description="Raises pKa of active site His" evidence="4">
    <location>
        <position position="196"/>
    </location>
</feature>
<sequence length="266" mass="29633">MGDKIRIGALISGGGTNLQAIIDACEDGRIDGEMAFVGSDQAGVKGLERARRHEIPGFVVEYGPFIRAYKQAPGQFELPRDFDIADALAKQHLFGDDAPEERTREFLCTRAAAESRLLAEIDARGPVDLLVLAGFMRNLTPYFVDRFNTDTNNPRIMNIHPAILPSFPGVDGYGDTFRYGCKVGGCTVHFIDYGEDSGPIIGQRAFPILETDTLDDVKHKGLEQEWQLYPECIQHFAQKRLKTVKMTHTLDNGQVYQRTVVKIAQE</sequence>
<keyword evidence="2 4" id="KW-0808">Transferase</keyword>
<dbReference type="Gene3D" id="3.40.50.170">
    <property type="entry name" value="Formyl transferase, N-terminal domain"/>
    <property type="match status" value="1"/>
</dbReference>
<dbReference type="EMBL" id="AP021875">
    <property type="protein sequence ID" value="BBO76439.1"/>
    <property type="molecule type" value="Genomic_DNA"/>
</dbReference>
<comment type="similarity">
    <text evidence="4">Belongs to the GART family.</text>
</comment>
<reference evidence="6 7" key="1">
    <citation type="submission" date="2019-11" db="EMBL/GenBank/DDBJ databases">
        <title>Comparative genomics of hydrocarbon-degrading Desulfosarcina strains.</title>
        <authorList>
            <person name="Watanabe M."/>
            <person name="Kojima H."/>
            <person name="Fukui M."/>
        </authorList>
    </citation>
    <scope>NUCLEOTIDE SEQUENCE [LARGE SCALE GENOMIC DNA]</scope>
    <source>
        <strain evidence="6 7">PP31</strain>
    </source>
</reference>
<name>A0A5K7Z8F1_9BACT</name>
<feature type="binding site" evidence="4">
    <location>
        <begin position="15"/>
        <end position="17"/>
    </location>
    <ligand>
        <name>N(1)-(5-phospho-beta-D-ribosyl)glycinamide</name>
        <dbReference type="ChEBI" id="CHEBI:143788"/>
    </ligand>
</feature>
<comment type="pathway">
    <text evidence="1 4">Purine metabolism; IMP biosynthesis via de novo pathway; N(2)-formyl-N(1)-(5-phospho-D-ribosyl)glycinamide from N(1)-(5-phospho-D-ribosyl)glycinamide (10-formyl THF route): step 1/1.</text>
</comment>
<evidence type="ECO:0000256" key="1">
    <source>
        <dbReference type="ARBA" id="ARBA00005054"/>
    </source>
</evidence>
<keyword evidence="7" id="KW-1185">Reference proteome</keyword>
<comment type="function">
    <text evidence="4">Catalyzes the transfer of a formyl group from 10-formyltetrahydrofolate to 5-phospho-ribosyl-glycinamide (GAR), producing 5-phospho-ribosyl-N-formylglycinamide (FGAR) and tetrahydrofolate.</text>
</comment>
<keyword evidence="3 4" id="KW-0658">Purine biosynthesis</keyword>
<dbReference type="InterPro" id="IPR002376">
    <property type="entry name" value="Formyl_transf_N"/>
</dbReference>
<dbReference type="GO" id="GO:0005737">
    <property type="term" value="C:cytoplasm"/>
    <property type="evidence" value="ECO:0007669"/>
    <property type="project" value="TreeGrafter"/>
</dbReference>
<dbReference type="NCBIfam" id="TIGR00639">
    <property type="entry name" value="PurN"/>
    <property type="match status" value="1"/>
</dbReference>
<protein>
    <recommendedName>
        <fullName evidence="4">Phosphoribosylglycinamide formyltransferase</fullName>
        <ecNumber evidence="4">2.1.2.2</ecNumber>
    </recommendedName>
    <alternativeName>
        <fullName evidence="4">5'-phosphoribosylglycinamide transformylase</fullName>
    </alternativeName>
    <alternativeName>
        <fullName evidence="4">GAR transformylase</fullName>
        <shortName evidence="4">GART</shortName>
    </alternativeName>
</protein>
<dbReference type="UniPathway" id="UPA00074">
    <property type="reaction ID" value="UER00126"/>
</dbReference>
<feature type="active site" description="Proton donor" evidence="4">
    <location>
        <position position="160"/>
    </location>
</feature>
<comment type="catalytic activity">
    <reaction evidence="4">
        <text>N(1)-(5-phospho-beta-D-ribosyl)glycinamide + (6R)-10-formyltetrahydrofolate = N(2)-formyl-N(1)-(5-phospho-beta-D-ribosyl)glycinamide + (6S)-5,6,7,8-tetrahydrofolate + H(+)</text>
        <dbReference type="Rhea" id="RHEA:15053"/>
        <dbReference type="ChEBI" id="CHEBI:15378"/>
        <dbReference type="ChEBI" id="CHEBI:57453"/>
        <dbReference type="ChEBI" id="CHEBI:143788"/>
        <dbReference type="ChEBI" id="CHEBI:147286"/>
        <dbReference type="ChEBI" id="CHEBI:195366"/>
        <dbReference type="EC" id="2.1.2.2"/>
    </reaction>
</comment>
<dbReference type="GO" id="GO:0004644">
    <property type="term" value="F:phosphoribosylglycinamide formyltransferase activity"/>
    <property type="evidence" value="ECO:0007669"/>
    <property type="project" value="UniProtKB-UniRule"/>
</dbReference>
<evidence type="ECO:0000256" key="2">
    <source>
        <dbReference type="ARBA" id="ARBA00022679"/>
    </source>
</evidence>
<dbReference type="RefSeq" id="WP_155305264.1">
    <property type="nucleotide sequence ID" value="NZ_AP021875.1"/>
</dbReference>
<dbReference type="Pfam" id="PF00551">
    <property type="entry name" value="Formyl_trans_N"/>
    <property type="match status" value="1"/>
</dbReference>
<dbReference type="InterPro" id="IPR036477">
    <property type="entry name" value="Formyl_transf_N_sf"/>
</dbReference>
<feature type="binding site" evidence="4">
    <location>
        <position position="158"/>
    </location>
    <ligand>
        <name>(6R)-10-formyltetrahydrofolate</name>
        <dbReference type="ChEBI" id="CHEBI:195366"/>
    </ligand>
</feature>
<accession>A0A5K7Z8F1</accession>
<dbReference type="KEGG" id="dwd:DSCW_38560"/>
<dbReference type="SUPFAM" id="SSF53328">
    <property type="entry name" value="Formyltransferase"/>
    <property type="match status" value="1"/>
</dbReference>
<feature type="domain" description="Formyl transferase N-terminal" evidence="5">
    <location>
        <begin position="6"/>
        <end position="232"/>
    </location>
</feature>
<evidence type="ECO:0000259" key="5">
    <source>
        <dbReference type="Pfam" id="PF00551"/>
    </source>
</evidence>
<dbReference type="PANTHER" id="PTHR43369:SF2">
    <property type="entry name" value="PHOSPHORIBOSYLGLYCINAMIDE FORMYLTRANSFERASE"/>
    <property type="match status" value="1"/>
</dbReference>
<evidence type="ECO:0000256" key="4">
    <source>
        <dbReference type="HAMAP-Rule" id="MF_01930"/>
    </source>
</evidence>
<dbReference type="PANTHER" id="PTHR43369">
    <property type="entry name" value="PHOSPHORIBOSYLGLYCINAMIDE FORMYLTRANSFERASE"/>
    <property type="match status" value="1"/>
</dbReference>
<organism evidence="6 7">
    <name type="scientific">Desulfosarcina widdelii</name>
    <dbReference type="NCBI Taxonomy" id="947919"/>
    <lineage>
        <taxon>Bacteria</taxon>
        <taxon>Pseudomonadati</taxon>
        <taxon>Thermodesulfobacteriota</taxon>
        <taxon>Desulfobacteria</taxon>
        <taxon>Desulfobacterales</taxon>
        <taxon>Desulfosarcinaceae</taxon>
        <taxon>Desulfosarcina</taxon>
    </lineage>
</organism>
<dbReference type="HAMAP" id="MF_01930">
    <property type="entry name" value="PurN"/>
    <property type="match status" value="1"/>
</dbReference>
<comment type="caution">
    <text evidence="4">Lacks conserved residue(s) required for the propagation of feature annotation.</text>
</comment>
<gene>
    <name evidence="4 6" type="primary">purN</name>
    <name evidence="6" type="ORF">DSCW_38560</name>
</gene>
<evidence type="ECO:0000313" key="7">
    <source>
        <dbReference type="Proteomes" id="UP000427769"/>
    </source>
</evidence>
<evidence type="ECO:0000313" key="6">
    <source>
        <dbReference type="EMBL" id="BBO76439.1"/>
    </source>
</evidence>
<feature type="binding site" evidence="4">
    <location>
        <position position="104"/>
    </location>
    <ligand>
        <name>(6R)-10-formyltetrahydrofolate</name>
        <dbReference type="ChEBI" id="CHEBI:195366"/>
    </ligand>
</feature>
<evidence type="ECO:0000256" key="3">
    <source>
        <dbReference type="ARBA" id="ARBA00022755"/>
    </source>
</evidence>
<dbReference type="InterPro" id="IPR004607">
    <property type="entry name" value="GART"/>
</dbReference>
<dbReference type="EC" id="2.1.2.2" evidence="4"/>
<dbReference type="CDD" id="cd08645">
    <property type="entry name" value="FMT_core_GART"/>
    <property type="match status" value="1"/>
</dbReference>
<dbReference type="GO" id="GO:0006189">
    <property type="term" value="P:'de novo' IMP biosynthetic process"/>
    <property type="evidence" value="ECO:0007669"/>
    <property type="project" value="UniProtKB-UniRule"/>
</dbReference>
<proteinExistence type="inferred from homology"/>